<protein>
    <submittedName>
        <fullName evidence="8">Recombination protein RecR</fullName>
    </submittedName>
</protein>
<dbReference type="GO" id="GO:0003677">
    <property type="term" value="F:DNA binding"/>
    <property type="evidence" value="ECO:0007669"/>
    <property type="project" value="InterPro"/>
</dbReference>
<dbReference type="Gene3D" id="3.30.60.80">
    <property type="match status" value="1"/>
</dbReference>
<dbReference type="AlphaFoldDB" id="A0A645CR07"/>
<dbReference type="HAMAP" id="MF_00017">
    <property type="entry name" value="RecR"/>
    <property type="match status" value="1"/>
</dbReference>
<evidence type="ECO:0000256" key="5">
    <source>
        <dbReference type="ARBA" id="ARBA00023172"/>
    </source>
</evidence>
<name>A0A645CR07_9ZZZZ</name>
<evidence type="ECO:0000259" key="7">
    <source>
        <dbReference type="PROSITE" id="PS50880"/>
    </source>
</evidence>
<dbReference type="CDD" id="cd01025">
    <property type="entry name" value="TOPRIM_recR"/>
    <property type="match status" value="1"/>
</dbReference>
<dbReference type="GO" id="GO:0006310">
    <property type="term" value="P:DNA recombination"/>
    <property type="evidence" value="ECO:0007669"/>
    <property type="project" value="UniProtKB-KW"/>
</dbReference>
<dbReference type="Pfam" id="PF13662">
    <property type="entry name" value="Toprim_4"/>
    <property type="match status" value="1"/>
</dbReference>
<dbReference type="EMBL" id="VSSQ01029151">
    <property type="protein sequence ID" value="MPM79152.1"/>
    <property type="molecule type" value="Genomic_DNA"/>
</dbReference>
<evidence type="ECO:0000256" key="4">
    <source>
        <dbReference type="ARBA" id="ARBA00022833"/>
    </source>
</evidence>
<keyword evidence="6" id="KW-0234">DNA repair</keyword>
<dbReference type="Gene3D" id="3.40.1360.10">
    <property type="match status" value="1"/>
</dbReference>
<evidence type="ECO:0000313" key="8">
    <source>
        <dbReference type="EMBL" id="MPM79152.1"/>
    </source>
</evidence>
<keyword evidence="2" id="KW-0227">DNA damage</keyword>
<reference evidence="8" key="1">
    <citation type="submission" date="2019-08" db="EMBL/GenBank/DDBJ databases">
        <authorList>
            <person name="Kucharzyk K."/>
            <person name="Murdoch R.W."/>
            <person name="Higgins S."/>
            <person name="Loffler F."/>
        </authorList>
    </citation>
    <scope>NUCLEOTIDE SEQUENCE</scope>
</reference>
<dbReference type="SUPFAM" id="SSF111304">
    <property type="entry name" value="Recombination protein RecR"/>
    <property type="match status" value="1"/>
</dbReference>
<keyword evidence="5" id="KW-0233">DNA recombination</keyword>
<dbReference type="InterPro" id="IPR023627">
    <property type="entry name" value="Rcmb_RecR"/>
</dbReference>
<dbReference type="SMART" id="SM00493">
    <property type="entry name" value="TOPRIM"/>
    <property type="match status" value="1"/>
</dbReference>
<comment type="caution">
    <text evidence="8">The sequence shown here is derived from an EMBL/GenBank/DDBJ whole genome shotgun (WGS) entry which is preliminary data.</text>
</comment>
<dbReference type="Gene3D" id="6.10.250.240">
    <property type="match status" value="1"/>
</dbReference>
<dbReference type="PROSITE" id="PS50880">
    <property type="entry name" value="TOPRIM"/>
    <property type="match status" value="1"/>
</dbReference>
<dbReference type="Pfam" id="PF02132">
    <property type="entry name" value="RecR_ZnF"/>
    <property type="match status" value="1"/>
</dbReference>
<feature type="domain" description="Toprim" evidence="7">
    <location>
        <begin position="81"/>
        <end position="181"/>
    </location>
</feature>
<gene>
    <name evidence="8" type="primary">recR_38</name>
    <name evidence="8" type="ORF">SDC9_126185</name>
</gene>
<evidence type="ECO:0000256" key="3">
    <source>
        <dbReference type="ARBA" id="ARBA00022771"/>
    </source>
</evidence>
<keyword evidence="4" id="KW-0862">Zinc</keyword>
<organism evidence="8">
    <name type="scientific">bioreactor metagenome</name>
    <dbReference type="NCBI Taxonomy" id="1076179"/>
    <lineage>
        <taxon>unclassified sequences</taxon>
        <taxon>metagenomes</taxon>
        <taxon>ecological metagenomes</taxon>
    </lineage>
</organism>
<dbReference type="InterPro" id="IPR034137">
    <property type="entry name" value="TOPRIM_RecR"/>
</dbReference>
<dbReference type="Pfam" id="PF21175">
    <property type="entry name" value="RecR_C"/>
    <property type="match status" value="1"/>
</dbReference>
<evidence type="ECO:0000256" key="2">
    <source>
        <dbReference type="ARBA" id="ARBA00022763"/>
    </source>
</evidence>
<dbReference type="InterPro" id="IPR006171">
    <property type="entry name" value="TOPRIM_dom"/>
</dbReference>
<dbReference type="GO" id="GO:0008270">
    <property type="term" value="F:zinc ion binding"/>
    <property type="evidence" value="ECO:0007669"/>
    <property type="project" value="UniProtKB-KW"/>
</dbReference>
<dbReference type="Gene3D" id="1.10.8.420">
    <property type="entry name" value="RecR Domain 1"/>
    <property type="match status" value="1"/>
</dbReference>
<proteinExistence type="inferred from homology"/>
<dbReference type="Pfam" id="PF21176">
    <property type="entry name" value="RecR_HhH"/>
    <property type="match status" value="1"/>
</dbReference>
<dbReference type="InterPro" id="IPR000093">
    <property type="entry name" value="DNA_Rcmb_RecR"/>
</dbReference>
<dbReference type="InterPro" id="IPR015967">
    <property type="entry name" value="Rcmb_RecR_Znf"/>
</dbReference>
<dbReference type="PANTHER" id="PTHR30446:SF0">
    <property type="entry name" value="RECOMBINATION PROTEIN RECR"/>
    <property type="match status" value="1"/>
</dbReference>
<sequence length="204" mass="22676">MAEFPKVIKDVITSFERLPGIGPKGAARLAFYLMNTPKTYVKELAGCLIKMKDEIKICQTCFSVSEKEYCSICSDEKRNHFLICVVERAIDVMAIENMGGFKGVYHVLGGVINPLDHIGPDDLKIGELIERVRKIDGVEIEIILATNPTMEGEATALYIKKKLEDLKVRNLKITRIGSGLPMGADLEYADQATLSRALDGRRDI</sequence>
<keyword evidence="1" id="KW-0479">Metal-binding</keyword>
<accession>A0A645CR07</accession>
<dbReference type="PROSITE" id="PS01300">
    <property type="entry name" value="RECR"/>
    <property type="match status" value="1"/>
</dbReference>
<dbReference type="PANTHER" id="PTHR30446">
    <property type="entry name" value="RECOMBINATION PROTEIN RECR"/>
    <property type="match status" value="1"/>
</dbReference>
<evidence type="ECO:0000256" key="6">
    <source>
        <dbReference type="ARBA" id="ARBA00023204"/>
    </source>
</evidence>
<evidence type="ECO:0000256" key="1">
    <source>
        <dbReference type="ARBA" id="ARBA00022723"/>
    </source>
</evidence>
<dbReference type="NCBIfam" id="TIGR00615">
    <property type="entry name" value="recR"/>
    <property type="match status" value="1"/>
</dbReference>
<dbReference type="GO" id="GO:0006281">
    <property type="term" value="P:DNA repair"/>
    <property type="evidence" value="ECO:0007669"/>
    <property type="project" value="UniProtKB-KW"/>
</dbReference>
<keyword evidence="3" id="KW-0863">Zinc-finger</keyword>